<gene>
    <name evidence="5" type="ORF">BDK89_4106</name>
</gene>
<dbReference type="Pfam" id="PF13579">
    <property type="entry name" value="Glyco_trans_4_4"/>
    <property type="match status" value="1"/>
</dbReference>
<dbReference type="OrthoDB" id="193659at2"/>
<keyword evidence="2 5" id="KW-0808">Transferase</keyword>
<dbReference type="RefSeq" id="WP_133870697.1">
    <property type="nucleotide sequence ID" value="NZ_SOAU01000001.1"/>
</dbReference>
<evidence type="ECO:0000313" key="5">
    <source>
        <dbReference type="EMBL" id="TDT18485.1"/>
    </source>
</evidence>
<dbReference type="CDD" id="cd03801">
    <property type="entry name" value="GT4_PimA-like"/>
    <property type="match status" value="1"/>
</dbReference>
<feature type="domain" description="Glycosyltransferase subfamily 4-like N-terminal" evidence="4">
    <location>
        <begin position="43"/>
        <end position="173"/>
    </location>
</feature>
<name>A0A4R7I4N5_9ACTN</name>
<evidence type="ECO:0000256" key="1">
    <source>
        <dbReference type="ARBA" id="ARBA00022676"/>
    </source>
</evidence>
<evidence type="ECO:0000256" key="3">
    <source>
        <dbReference type="SAM" id="MobiDB-lite"/>
    </source>
</evidence>
<dbReference type="GO" id="GO:1901137">
    <property type="term" value="P:carbohydrate derivative biosynthetic process"/>
    <property type="evidence" value="ECO:0007669"/>
    <property type="project" value="UniProtKB-ARBA"/>
</dbReference>
<feature type="region of interest" description="Disordered" evidence="3">
    <location>
        <begin position="1"/>
        <end position="27"/>
    </location>
</feature>
<dbReference type="EMBL" id="SOAU01000001">
    <property type="protein sequence ID" value="TDT18485.1"/>
    <property type="molecule type" value="Genomic_DNA"/>
</dbReference>
<proteinExistence type="predicted"/>
<accession>A0A4R7I4N5</accession>
<dbReference type="Proteomes" id="UP000294558">
    <property type="component" value="Unassembled WGS sequence"/>
</dbReference>
<dbReference type="Pfam" id="PF13692">
    <property type="entry name" value="Glyco_trans_1_4"/>
    <property type="match status" value="1"/>
</dbReference>
<evidence type="ECO:0000256" key="2">
    <source>
        <dbReference type="ARBA" id="ARBA00022679"/>
    </source>
</evidence>
<protein>
    <submittedName>
        <fullName evidence="5">Glycosyltransferase involved in cell wall biosynthesis</fullName>
    </submittedName>
</protein>
<keyword evidence="1" id="KW-0328">Glycosyltransferase</keyword>
<reference evidence="5 6" key="1">
    <citation type="submission" date="2019-03" db="EMBL/GenBank/DDBJ databases">
        <title>Sequencing the genomes of 1000 actinobacteria strains.</title>
        <authorList>
            <person name="Klenk H.-P."/>
        </authorList>
    </citation>
    <scope>NUCLEOTIDE SEQUENCE [LARGE SCALE GENOMIC DNA]</scope>
    <source>
        <strain evidence="5 6">DSM 18936</strain>
    </source>
</reference>
<keyword evidence="6" id="KW-1185">Reference proteome</keyword>
<dbReference type="AlphaFoldDB" id="A0A4R7I4N5"/>
<evidence type="ECO:0000313" key="6">
    <source>
        <dbReference type="Proteomes" id="UP000294558"/>
    </source>
</evidence>
<organism evidence="5 6">
    <name type="scientific">Ilumatobacter fluminis</name>
    <dbReference type="NCBI Taxonomy" id="467091"/>
    <lineage>
        <taxon>Bacteria</taxon>
        <taxon>Bacillati</taxon>
        <taxon>Actinomycetota</taxon>
        <taxon>Acidimicrobiia</taxon>
        <taxon>Acidimicrobiales</taxon>
        <taxon>Ilumatobacteraceae</taxon>
        <taxon>Ilumatobacter</taxon>
    </lineage>
</organism>
<dbReference type="PANTHER" id="PTHR45947">
    <property type="entry name" value="SULFOQUINOVOSYL TRANSFERASE SQD2"/>
    <property type="match status" value="1"/>
</dbReference>
<dbReference type="InterPro" id="IPR050194">
    <property type="entry name" value="Glycosyltransferase_grp1"/>
</dbReference>
<evidence type="ECO:0000259" key="4">
    <source>
        <dbReference type="Pfam" id="PF13579"/>
    </source>
</evidence>
<sequence>MSPPRSGVGTTLVAPSVEPAPPRAEPEPRPLRILHVLEPGIGGVPEWVRLVSGAQRAMGHEVRQFGGPESHDPRFATSWRRPDRFTAALRAVRRTVQEFRPDVVHTHSFFGGLTRRLDLGDALVAHQPHCWVGSRAGGRGDLIGMAAERSLARRTDIVLYADESEADVATEHSITTPSTTVGVPYDVARFVPVTAPRSPDRPVVLCVGRIARQKGQDLIVPRWEEAIGSAATLVLLGGEASGQLSPNVRVEPMQDPRAWIARASLAVAPSRWEGRSIAVVELLASGIPVVSFDLPSMRHLLTERGMPPAGAVVDQFDVDALLGAVGERLDRPDLLTRESVAGPRRVIHCRPAVVADAVVRAYRTALEPNRVASAMREPVG</sequence>
<dbReference type="InterPro" id="IPR028098">
    <property type="entry name" value="Glyco_trans_4-like_N"/>
</dbReference>
<comment type="caution">
    <text evidence="5">The sequence shown here is derived from an EMBL/GenBank/DDBJ whole genome shotgun (WGS) entry which is preliminary data.</text>
</comment>
<dbReference type="GO" id="GO:0016758">
    <property type="term" value="F:hexosyltransferase activity"/>
    <property type="evidence" value="ECO:0007669"/>
    <property type="project" value="TreeGrafter"/>
</dbReference>
<dbReference type="PANTHER" id="PTHR45947:SF3">
    <property type="entry name" value="SULFOQUINOVOSYL TRANSFERASE SQD2"/>
    <property type="match status" value="1"/>
</dbReference>
<dbReference type="SUPFAM" id="SSF53756">
    <property type="entry name" value="UDP-Glycosyltransferase/glycogen phosphorylase"/>
    <property type="match status" value="1"/>
</dbReference>
<dbReference type="Gene3D" id="3.40.50.2000">
    <property type="entry name" value="Glycogen Phosphorylase B"/>
    <property type="match status" value="2"/>
</dbReference>